<dbReference type="InterPro" id="IPR006115">
    <property type="entry name" value="6PGDH_NADP-bd"/>
</dbReference>
<keyword evidence="2" id="KW-0520">NAD</keyword>
<dbReference type="RefSeq" id="WP_394832755.1">
    <property type="nucleotide sequence ID" value="NZ_CP089929.1"/>
</dbReference>
<sequence>MAFLGLGAMGAPMAANVARKGFALQVWNRHHERAQSLTALGAKVKSSPAECARGARVVITMVRDEPALLQLLTRQDGILAGIDKDTVIVDMSTIGRAGALKAAAVVKEAGGRFVDSPVSGSVGPAERGELVALAGGRLNDVSRAQPVLLAMCKRIIHAGDVGQGQALKVVVNGVGVHHLVAYTSMLALGERAGLTRRTLIEALSIGAFASPAYVGKKEKMLAKDYSPEFTLELTLKDALLNVDLQQEAGLPLPVLREALRAIENAIEEGLGEEDLFALEKYYRDL</sequence>
<evidence type="ECO:0000313" key="6">
    <source>
        <dbReference type="Proteomes" id="UP001374803"/>
    </source>
</evidence>
<keyword evidence="1" id="KW-0560">Oxidoreductase</keyword>
<feature type="domain" description="3-hydroxyisobutyrate dehydrogenase-like NAD-binding" evidence="4">
    <location>
        <begin position="162"/>
        <end position="280"/>
    </location>
</feature>
<dbReference type="Gene3D" id="1.10.1040.10">
    <property type="entry name" value="N-(1-d-carboxylethyl)-l-norvaline Dehydrogenase, domain 2"/>
    <property type="match status" value="1"/>
</dbReference>
<gene>
    <name evidence="5" type="ORF">LVJ94_40260</name>
</gene>
<name>A0ABZ2KWQ2_9BACT</name>
<dbReference type="Pfam" id="PF14833">
    <property type="entry name" value="NAD_binding_11"/>
    <property type="match status" value="1"/>
</dbReference>
<dbReference type="InterPro" id="IPR002204">
    <property type="entry name" value="3-OH-isobutyrate_DH-rel_CS"/>
</dbReference>
<protein>
    <submittedName>
        <fullName evidence="5">NAD(P)-dependent oxidoreductase</fullName>
    </submittedName>
</protein>
<dbReference type="Gene3D" id="3.40.50.720">
    <property type="entry name" value="NAD(P)-binding Rossmann-like Domain"/>
    <property type="match status" value="1"/>
</dbReference>
<dbReference type="InterPro" id="IPR015815">
    <property type="entry name" value="HIBADH-related"/>
</dbReference>
<dbReference type="InterPro" id="IPR051265">
    <property type="entry name" value="HIBADH-related_NP60_sf"/>
</dbReference>
<dbReference type="SUPFAM" id="SSF51735">
    <property type="entry name" value="NAD(P)-binding Rossmann-fold domains"/>
    <property type="match status" value="1"/>
</dbReference>
<dbReference type="EMBL" id="CP089983">
    <property type="protein sequence ID" value="WXB03129.1"/>
    <property type="molecule type" value="Genomic_DNA"/>
</dbReference>
<evidence type="ECO:0000313" key="5">
    <source>
        <dbReference type="EMBL" id="WXB03129.1"/>
    </source>
</evidence>
<keyword evidence="6" id="KW-1185">Reference proteome</keyword>
<evidence type="ECO:0000259" key="4">
    <source>
        <dbReference type="Pfam" id="PF14833"/>
    </source>
</evidence>
<dbReference type="InterPro" id="IPR013328">
    <property type="entry name" value="6PGD_dom2"/>
</dbReference>
<dbReference type="SUPFAM" id="SSF48179">
    <property type="entry name" value="6-phosphogluconate dehydrogenase C-terminal domain-like"/>
    <property type="match status" value="1"/>
</dbReference>
<reference evidence="5" key="1">
    <citation type="submission" date="2021-12" db="EMBL/GenBank/DDBJ databases">
        <title>Discovery of the Pendulisporaceae a myxobacterial family with distinct sporulation behavior and unique specialized metabolism.</title>
        <authorList>
            <person name="Garcia R."/>
            <person name="Popoff A."/>
            <person name="Bader C.D."/>
            <person name="Loehr J."/>
            <person name="Walesch S."/>
            <person name="Walt C."/>
            <person name="Boldt J."/>
            <person name="Bunk B."/>
            <person name="Haeckl F.J.F.P.J."/>
            <person name="Gunesch A.P."/>
            <person name="Birkelbach J."/>
            <person name="Nuebel U."/>
            <person name="Pietschmann T."/>
            <person name="Bach T."/>
            <person name="Mueller R."/>
        </authorList>
    </citation>
    <scope>NUCLEOTIDE SEQUENCE</scope>
    <source>
        <strain evidence="5">MSr11367</strain>
    </source>
</reference>
<proteinExistence type="predicted"/>
<evidence type="ECO:0000256" key="2">
    <source>
        <dbReference type="ARBA" id="ARBA00023027"/>
    </source>
</evidence>
<dbReference type="InterPro" id="IPR036291">
    <property type="entry name" value="NAD(P)-bd_dom_sf"/>
</dbReference>
<organism evidence="5 6">
    <name type="scientific">Pendulispora rubella</name>
    <dbReference type="NCBI Taxonomy" id="2741070"/>
    <lineage>
        <taxon>Bacteria</taxon>
        <taxon>Pseudomonadati</taxon>
        <taxon>Myxococcota</taxon>
        <taxon>Myxococcia</taxon>
        <taxon>Myxococcales</taxon>
        <taxon>Sorangiineae</taxon>
        <taxon>Pendulisporaceae</taxon>
        <taxon>Pendulispora</taxon>
    </lineage>
</organism>
<accession>A0ABZ2KWQ2</accession>
<dbReference type="Proteomes" id="UP001374803">
    <property type="component" value="Chromosome"/>
</dbReference>
<dbReference type="PANTHER" id="PTHR43580">
    <property type="entry name" value="OXIDOREDUCTASE GLYR1-RELATED"/>
    <property type="match status" value="1"/>
</dbReference>
<evidence type="ECO:0000256" key="1">
    <source>
        <dbReference type="ARBA" id="ARBA00023002"/>
    </source>
</evidence>
<dbReference type="InterPro" id="IPR029154">
    <property type="entry name" value="HIBADH-like_NADP-bd"/>
</dbReference>
<dbReference type="Pfam" id="PF03446">
    <property type="entry name" value="NAD_binding_2"/>
    <property type="match status" value="1"/>
</dbReference>
<dbReference type="PIRSF" id="PIRSF000103">
    <property type="entry name" value="HIBADH"/>
    <property type="match status" value="1"/>
</dbReference>
<feature type="domain" description="6-phosphogluconate dehydrogenase NADP-binding" evidence="3">
    <location>
        <begin position="2"/>
        <end position="159"/>
    </location>
</feature>
<evidence type="ECO:0000259" key="3">
    <source>
        <dbReference type="Pfam" id="PF03446"/>
    </source>
</evidence>
<dbReference type="InterPro" id="IPR008927">
    <property type="entry name" value="6-PGluconate_DH-like_C_sf"/>
</dbReference>
<dbReference type="PROSITE" id="PS00895">
    <property type="entry name" value="3_HYDROXYISOBUT_DH"/>
    <property type="match status" value="1"/>
</dbReference>
<dbReference type="PANTHER" id="PTHR43580:SF2">
    <property type="entry name" value="CYTOKINE-LIKE NUCLEAR FACTOR N-PAC"/>
    <property type="match status" value="1"/>
</dbReference>